<comment type="caution">
    <text evidence="1">The sequence shown here is derived from an EMBL/GenBank/DDBJ whole genome shotgun (WGS) entry which is preliminary data.</text>
</comment>
<sequence length="202" mass="21814">MSGKILSCAYFDASDAYLNNRSHYDEALAKIGKVDGRIRSFRGIQVPEEGGKKGYIVTAWESAEHLKKFASTDDFTKASAIFQEAAVGEVRRSQIIGVVGAPVPPLEAAVTVVVLVHAKAGVSDDQIKVHAHKLAEAFNNVHHPYAFGESLGKDGRYLILGGWSSIAESRNAIKEEPYASSIAAFKELAEVEVTHAIFEDGP</sequence>
<evidence type="ECO:0008006" key="3">
    <source>
        <dbReference type="Google" id="ProtNLM"/>
    </source>
</evidence>
<reference evidence="1" key="1">
    <citation type="submission" date="2020-11" db="EMBL/GenBank/DDBJ databases">
        <authorList>
            <consortium name="DOE Joint Genome Institute"/>
            <person name="Ahrendt S."/>
            <person name="Riley R."/>
            <person name="Andreopoulos W."/>
            <person name="Labutti K."/>
            <person name="Pangilinan J."/>
            <person name="Ruiz-Duenas F.J."/>
            <person name="Barrasa J.M."/>
            <person name="Sanchez-Garcia M."/>
            <person name="Camarero S."/>
            <person name="Miyauchi S."/>
            <person name="Serrano A."/>
            <person name="Linde D."/>
            <person name="Babiker R."/>
            <person name="Drula E."/>
            <person name="Ayuso-Fernandez I."/>
            <person name="Pacheco R."/>
            <person name="Padilla G."/>
            <person name="Ferreira P."/>
            <person name="Barriuso J."/>
            <person name="Kellner H."/>
            <person name="Castanera R."/>
            <person name="Alfaro M."/>
            <person name="Ramirez L."/>
            <person name="Pisabarro A.G."/>
            <person name="Kuo A."/>
            <person name="Tritt A."/>
            <person name="Lipzen A."/>
            <person name="He G."/>
            <person name="Yan M."/>
            <person name="Ng V."/>
            <person name="Cullen D."/>
            <person name="Martin F."/>
            <person name="Rosso M.-N."/>
            <person name="Henrissat B."/>
            <person name="Hibbett D."/>
            <person name="Martinez A.T."/>
            <person name="Grigoriev I.V."/>
        </authorList>
    </citation>
    <scope>NUCLEOTIDE SEQUENCE</scope>
    <source>
        <strain evidence="1">AH 40177</strain>
    </source>
</reference>
<keyword evidence="2" id="KW-1185">Reference proteome</keyword>
<protein>
    <recommendedName>
        <fullName evidence="3">ABM domain-containing protein</fullName>
    </recommendedName>
</protein>
<gene>
    <name evidence="1" type="ORF">BDP27DRAFT_1366738</name>
</gene>
<dbReference type="OrthoDB" id="3830579at2759"/>
<organism evidence="1 2">
    <name type="scientific">Rhodocollybia butyracea</name>
    <dbReference type="NCBI Taxonomy" id="206335"/>
    <lineage>
        <taxon>Eukaryota</taxon>
        <taxon>Fungi</taxon>
        <taxon>Dikarya</taxon>
        <taxon>Basidiomycota</taxon>
        <taxon>Agaricomycotina</taxon>
        <taxon>Agaricomycetes</taxon>
        <taxon>Agaricomycetidae</taxon>
        <taxon>Agaricales</taxon>
        <taxon>Marasmiineae</taxon>
        <taxon>Omphalotaceae</taxon>
        <taxon>Rhodocollybia</taxon>
    </lineage>
</organism>
<evidence type="ECO:0000313" key="2">
    <source>
        <dbReference type="Proteomes" id="UP000772434"/>
    </source>
</evidence>
<accession>A0A9P5U3W3</accession>
<proteinExistence type="predicted"/>
<dbReference type="AlphaFoldDB" id="A0A9P5U3W3"/>
<name>A0A9P5U3W3_9AGAR</name>
<dbReference type="EMBL" id="JADNRY010000110">
    <property type="protein sequence ID" value="KAF9065027.1"/>
    <property type="molecule type" value="Genomic_DNA"/>
</dbReference>
<dbReference type="Proteomes" id="UP000772434">
    <property type="component" value="Unassembled WGS sequence"/>
</dbReference>
<evidence type="ECO:0000313" key="1">
    <source>
        <dbReference type="EMBL" id="KAF9065027.1"/>
    </source>
</evidence>